<evidence type="ECO:0000259" key="5">
    <source>
        <dbReference type="PROSITE" id="PS50011"/>
    </source>
</evidence>
<reference evidence="6 7" key="1">
    <citation type="submission" date="2023-11" db="EMBL/GenBank/DDBJ databases">
        <title>Halocaridina rubra genome assembly.</title>
        <authorList>
            <person name="Smith C."/>
        </authorList>
    </citation>
    <scope>NUCLEOTIDE SEQUENCE [LARGE SCALE GENOMIC DNA]</scope>
    <source>
        <strain evidence="6">EP-1</strain>
        <tissue evidence="6">Whole</tissue>
    </source>
</reference>
<dbReference type="Gene3D" id="1.10.510.10">
    <property type="entry name" value="Transferase(Phosphotransferase) domain 1"/>
    <property type="match status" value="1"/>
</dbReference>
<dbReference type="InterPro" id="IPR008271">
    <property type="entry name" value="Ser/Thr_kinase_AS"/>
</dbReference>
<dbReference type="PROSITE" id="PS00108">
    <property type="entry name" value="PROTEIN_KINASE_ST"/>
    <property type="match status" value="1"/>
</dbReference>
<keyword evidence="7" id="KW-1185">Reference proteome</keyword>
<dbReference type="EMBL" id="JAXCGZ010008463">
    <property type="protein sequence ID" value="KAK7077635.1"/>
    <property type="molecule type" value="Genomic_DNA"/>
</dbReference>
<dbReference type="SMART" id="SM00220">
    <property type="entry name" value="S_TKc"/>
    <property type="match status" value="1"/>
</dbReference>
<dbReference type="SUPFAM" id="SSF56112">
    <property type="entry name" value="Protein kinase-like (PK-like)"/>
    <property type="match status" value="1"/>
</dbReference>
<feature type="domain" description="Protein kinase" evidence="5">
    <location>
        <begin position="236"/>
        <end position="480"/>
    </location>
</feature>
<dbReference type="Proteomes" id="UP001381693">
    <property type="component" value="Unassembled WGS sequence"/>
</dbReference>
<evidence type="ECO:0000313" key="7">
    <source>
        <dbReference type="Proteomes" id="UP001381693"/>
    </source>
</evidence>
<name>A0AAN9AA74_HALRR</name>
<comment type="caution">
    <text evidence="6">The sequence shown here is derived from an EMBL/GenBank/DDBJ whole genome shotgun (WGS) entry which is preliminary data.</text>
</comment>
<evidence type="ECO:0000256" key="2">
    <source>
        <dbReference type="ARBA" id="ARBA00022840"/>
    </source>
</evidence>
<proteinExistence type="inferred from homology"/>
<feature type="binding site" evidence="3">
    <location>
        <position position="263"/>
    </location>
    <ligand>
        <name>ATP</name>
        <dbReference type="ChEBI" id="CHEBI:30616"/>
    </ligand>
</feature>
<comment type="similarity">
    <text evidence="4">Belongs to the protein kinase superfamily.</text>
</comment>
<keyword evidence="2 3" id="KW-0067">ATP-binding</keyword>
<dbReference type="GO" id="GO:0004674">
    <property type="term" value="F:protein serine/threonine kinase activity"/>
    <property type="evidence" value="ECO:0007669"/>
    <property type="project" value="UniProtKB-KW"/>
</dbReference>
<dbReference type="InterPro" id="IPR011009">
    <property type="entry name" value="Kinase-like_dom_sf"/>
</dbReference>
<dbReference type="PROSITE" id="PS00107">
    <property type="entry name" value="PROTEIN_KINASE_ATP"/>
    <property type="match status" value="1"/>
</dbReference>
<dbReference type="AlphaFoldDB" id="A0AAN9AA74"/>
<evidence type="ECO:0000256" key="1">
    <source>
        <dbReference type="ARBA" id="ARBA00022741"/>
    </source>
</evidence>
<organism evidence="6 7">
    <name type="scientific">Halocaridina rubra</name>
    <name type="common">Hawaiian red shrimp</name>
    <dbReference type="NCBI Taxonomy" id="373956"/>
    <lineage>
        <taxon>Eukaryota</taxon>
        <taxon>Metazoa</taxon>
        <taxon>Ecdysozoa</taxon>
        <taxon>Arthropoda</taxon>
        <taxon>Crustacea</taxon>
        <taxon>Multicrustacea</taxon>
        <taxon>Malacostraca</taxon>
        <taxon>Eumalacostraca</taxon>
        <taxon>Eucarida</taxon>
        <taxon>Decapoda</taxon>
        <taxon>Pleocyemata</taxon>
        <taxon>Caridea</taxon>
        <taxon>Atyoidea</taxon>
        <taxon>Atyidae</taxon>
        <taxon>Halocaridina</taxon>
    </lineage>
</organism>
<keyword evidence="4" id="KW-0418">Kinase</keyword>
<keyword evidence="4" id="KW-0808">Transferase</keyword>
<evidence type="ECO:0000313" key="6">
    <source>
        <dbReference type="EMBL" id="KAK7077635.1"/>
    </source>
</evidence>
<dbReference type="PROSITE" id="PS50011">
    <property type="entry name" value="PROTEIN_KINASE_DOM"/>
    <property type="match status" value="1"/>
</dbReference>
<keyword evidence="1 3" id="KW-0547">Nucleotide-binding</keyword>
<dbReference type="GO" id="GO:0005524">
    <property type="term" value="F:ATP binding"/>
    <property type="evidence" value="ECO:0007669"/>
    <property type="project" value="UniProtKB-UniRule"/>
</dbReference>
<keyword evidence="4" id="KW-0723">Serine/threonine-protein kinase</keyword>
<dbReference type="PANTHER" id="PTHR44329">
    <property type="entry name" value="SERINE/THREONINE-PROTEIN KINASE TNNI3K-RELATED"/>
    <property type="match status" value="1"/>
</dbReference>
<dbReference type="InterPro" id="IPR017441">
    <property type="entry name" value="Protein_kinase_ATP_BS"/>
</dbReference>
<gene>
    <name evidence="6" type="ORF">SK128_023076</name>
</gene>
<accession>A0AAN9AA74</accession>
<dbReference type="InterPro" id="IPR000719">
    <property type="entry name" value="Prot_kinase_dom"/>
</dbReference>
<evidence type="ECO:0000256" key="3">
    <source>
        <dbReference type="PROSITE-ProRule" id="PRU10141"/>
    </source>
</evidence>
<feature type="non-terminal residue" evidence="6">
    <location>
        <position position="1"/>
    </location>
</feature>
<sequence>LQVNPMPLTSCGFKVSKSCIVQQVFSFFSLEIGKSSLLEYMITSVFNREHVRPGNMDMNTKTFFCFLTFLIVEFLKWKQYIHNLHNDKLNEEGNDATNLMEKDTRSSRIPAKFPWIQKVFRKTCFLLMTNPKYIRWLNVFSCLLTLVFCVEVIFNSFQDINEESSEMCIDNDDESKKYFGRIDKLLPIFPKIRDMSLWGRRVSPTFKTHAIHPEKLQENMASVKKLHREDVQRYYEDRVSFVGQGRYGEAYKIRYNNDYAVMKMAKNDESSVKSVFQNEQMYLNYLNGVGGAPKLLASCEDPAAIIMEFCSGEPLHICMKGYNVSTQNILRTFPEIARQLQKIHSLGVAHLDIKPDNVLVEMAKKNQAGAPKINIIDFGLSNLIGYSNPDNFKNTLEFPLGYRNGYASTARDIFSFGVLMNDVLNYRAIFSHVPITFRVLANAATVSDPSNLPTLNLLISLLDIAVYSMEKEEKNEEKEM</sequence>
<dbReference type="InterPro" id="IPR051681">
    <property type="entry name" value="Ser/Thr_Kinases-Pseudokinases"/>
</dbReference>
<dbReference type="Pfam" id="PF00069">
    <property type="entry name" value="Pkinase"/>
    <property type="match status" value="1"/>
</dbReference>
<protein>
    <recommendedName>
        <fullName evidence="5">Protein kinase domain-containing protein</fullName>
    </recommendedName>
</protein>
<evidence type="ECO:0000256" key="4">
    <source>
        <dbReference type="RuleBase" id="RU000304"/>
    </source>
</evidence>
<dbReference type="CDD" id="cd00180">
    <property type="entry name" value="PKc"/>
    <property type="match status" value="1"/>
</dbReference>